<evidence type="ECO:0000256" key="3">
    <source>
        <dbReference type="ARBA" id="ARBA00022980"/>
    </source>
</evidence>
<dbReference type="STRING" id="246437.L9KW43"/>
<organism evidence="8 9">
    <name type="scientific">Tupaia chinensis</name>
    <name type="common">Chinese tree shrew</name>
    <name type="synonym">Tupaia belangeri chinensis</name>
    <dbReference type="NCBI Taxonomy" id="246437"/>
    <lineage>
        <taxon>Eukaryota</taxon>
        <taxon>Metazoa</taxon>
        <taxon>Chordata</taxon>
        <taxon>Craniata</taxon>
        <taxon>Vertebrata</taxon>
        <taxon>Euteleostomi</taxon>
        <taxon>Mammalia</taxon>
        <taxon>Eutheria</taxon>
        <taxon>Euarchontoglires</taxon>
        <taxon>Scandentia</taxon>
        <taxon>Tupaiidae</taxon>
        <taxon>Tupaia</taxon>
    </lineage>
</organism>
<reference evidence="9" key="2">
    <citation type="journal article" date="2013" name="Nat. Commun.">
        <title>Genome of the Chinese tree shrew.</title>
        <authorList>
            <person name="Fan Y."/>
            <person name="Huang Z.Y."/>
            <person name="Cao C.C."/>
            <person name="Chen C.S."/>
            <person name="Chen Y.X."/>
            <person name="Fan D.D."/>
            <person name="He J."/>
            <person name="Hou H.L."/>
            <person name="Hu L."/>
            <person name="Hu X.T."/>
            <person name="Jiang X.T."/>
            <person name="Lai R."/>
            <person name="Lang Y.S."/>
            <person name="Liang B."/>
            <person name="Liao S.G."/>
            <person name="Mu D."/>
            <person name="Ma Y.Y."/>
            <person name="Niu Y.Y."/>
            <person name="Sun X.Q."/>
            <person name="Xia J.Q."/>
            <person name="Xiao J."/>
            <person name="Xiong Z.Q."/>
            <person name="Xu L."/>
            <person name="Yang L."/>
            <person name="Zhang Y."/>
            <person name="Zhao W."/>
            <person name="Zhao X.D."/>
            <person name="Zheng Y.T."/>
            <person name="Zhou J.M."/>
            <person name="Zhu Y.B."/>
            <person name="Zhang G.J."/>
            <person name="Wang J."/>
            <person name="Yao Y.G."/>
        </authorList>
    </citation>
    <scope>NUCLEOTIDE SEQUENCE [LARGE SCALE GENOMIC DNA]</scope>
</reference>
<evidence type="ECO:0000313" key="9">
    <source>
        <dbReference type="Proteomes" id="UP000011518"/>
    </source>
</evidence>
<dbReference type="FunFam" id="3.10.440.10:FF:000001">
    <property type="entry name" value="60S ribosomal protein L31"/>
    <property type="match status" value="1"/>
</dbReference>
<dbReference type="GO" id="GO:0002181">
    <property type="term" value="P:cytoplasmic translation"/>
    <property type="evidence" value="ECO:0007669"/>
    <property type="project" value="TreeGrafter"/>
</dbReference>
<accession>L9KW43</accession>
<comment type="similarity">
    <text evidence="1">Belongs to the eukaryotic ribosomal protein eL31 family.</text>
</comment>
<comment type="function">
    <text evidence="5">Component of the large ribosomal subunit. The ribosome is a large ribonucleoprotein complex responsible for the synthesis of proteins in the cell.</text>
</comment>
<dbReference type="InterPro" id="IPR000054">
    <property type="entry name" value="Ribosomal_eL31"/>
</dbReference>
<evidence type="ECO:0000256" key="4">
    <source>
        <dbReference type="ARBA" id="ARBA00023274"/>
    </source>
</evidence>
<dbReference type="Gene3D" id="3.10.440.10">
    <property type="match status" value="1"/>
</dbReference>
<dbReference type="SUPFAM" id="SSF54575">
    <property type="entry name" value="Ribosomal protein L31e"/>
    <property type="match status" value="1"/>
</dbReference>
<evidence type="ECO:0000313" key="8">
    <source>
        <dbReference type="EMBL" id="ELW65402.1"/>
    </source>
</evidence>
<evidence type="ECO:0000256" key="5">
    <source>
        <dbReference type="ARBA" id="ARBA00034092"/>
    </source>
</evidence>
<dbReference type="GO" id="GO:0022625">
    <property type="term" value="C:cytosolic large ribosomal subunit"/>
    <property type="evidence" value="ECO:0007669"/>
    <property type="project" value="TreeGrafter"/>
</dbReference>
<dbReference type="InParanoid" id="L9KW43"/>
<dbReference type="SMART" id="SM01380">
    <property type="entry name" value="Ribosomal_L31e"/>
    <property type="match status" value="1"/>
</dbReference>
<sequence length="102" mass="11935">MAPTKKDGEKGPPAINEVVTWEYTINIHKHIHGLRFKKRALKEIQKLAMKETGIPDVRTETRINKGVWAKEIRNVPYCIYVQLFIKRKEDEDSLNKLYTLVT</sequence>
<protein>
    <recommendedName>
        <fullName evidence="6">Large ribosomal subunit protein eL31</fullName>
    </recommendedName>
    <alternativeName>
        <fullName evidence="7">60S ribosomal protein L31</fullName>
    </alternativeName>
</protein>
<dbReference type="EMBL" id="KB320689">
    <property type="protein sequence ID" value="ELW65402.1"/>
    <property type="molecule type" value="Genomic_DNA"/>
</dbReference>
<evidence type="ECO:0000256" key="7">
    <source>
        <dbReference type="ARBA" id="ARBA00035337"/>
    </source>
</evidence>
<dbReference type="PANTHER" id="PTHR10956">
    <property type="entry name" value="60S RIBOSOMAL PROTEIN L31"/>
    <property type="match status" value="1"/>
</dbReference>
<dbReference type="Pfam" id="PF01198">
    <property type="entry name" value="Ribosomal_L31e"/>
    <property type="match status" value="1"/>
</dbReference>
<dbReference type="PANTHER" id="PTHR10956:SF0">
    <property type="entry name" value="60S RIBOSOMAL PROTEIN L31"/>
    <property type="match status" value="1"/>
</dbReference>
<evidence type="ECO:0000256" key="6">
    <source>
        <dbReference type="ARBA" id="ARBA00035230"/>
    </source>
</evidence>
<comment type="subunit">
    <text evidence="2">Component of the large ribosomal subunit.</text>
</comment>
<gene>
    <name evidence="8" type="ORF">TREES_T100010658</name>
</gene>
<keyword evidence="9" id="KW-1185">Reference proteome</keyword>
<keyword evidence="4" id="KW-0687">Ribonucleoprotein</keyword>
<name>L9KW43_TUPCH</name>
<keyword evidence="3 8" id="KW-0689">Ribosomal protein</keyword>
<reference evidence="9" key="1">
    <citation type="submission" date="2012-07" db="EMBL/GenBank/DDBJ databases">
        <title>Genome of the Chinese tree shrew, a rising model animal genetically related to primates.</title>
        <authorList>
            <person name="Zhang G."/>
            <person name="Fan Y."/>
            <person name="Yao Y."/>
            <person name="Huang Z."/>
        </authorList>
    </citation>
    <scope>NUCLEOTIDE SEQUENCE [LARGE SCALE GENOMIC DNA]</scope>
</reference>
<dbReference type="InterPro" id="IPR023621">
    <property type="entry name" value="Ribosomal_eL31_dom_sf"/>
</dbReference>
<proteinExistence type="inferred from homology"/>
<dbReference type="GO" id="GO:0003735">
    <property type="term" value="F:structural constituent of ribosome"/>
    <property type="evidence" value="ECO:0007669"/>
    <property type="project" value="InterPro"/>
</dbReference>
<evidence type="ECO:0000256" key="1">
    <source>
        <dbReference type="ARBA" id="ARBA00010808"/>
    </source>
</evidence>
<evidence type="ECO:0000256" key="2">
    <source>
        <dbReference type="ARBA" id="ARBA00011133"/>
    </source>
</evidence>
<dbReference type="Proteomes" id="UP000011518">
    <property type="component" value="Unassembled WGS sequence"/>
</dbReference>
<dbReference type="AlphaFoldDB" id="L9KW43"/>